<protein>
    <submittedName>
        <fullName evidence="4">Uncharacterized protein</fullName>
    </submittedName>
</protein>
<evidence type="ECO:0000256" key="3">
    <source>
        <dbReference type="SAM" id="Phobius"/>
    </source>
</evidence>
<reference evidence="4" key="1">
    <citation type="submission" date="2020-12" db="EMBL/GenBank/DDBJ databases">
        <title>Metabolic potential, ecology and presence of endohyphal bacteria is reflected in genomic diversity of Mucoromycotina.</title>
        <authorList>
            <person name="Muszewska A."/>
            <person name="Okrasinska A."/>
            <person name="Steczkiewicz K."/>
            <person name="Drgas O."/>
            <person name="Orlowska M."/>
            <person name="Perlinska-Lenart U."/>
            <person name="Aleksandrzak-Piekarczyk T."/>
            <person name="Szatraj K."/>
            <person name="Zielenkiewicz U."/>
            <person name="Pilsyk S."/>
            <person name="Malc E."/>
            <person name="Mieczkowski P."/>
            <person name="Kruszewska J.S."/>
            <person name="Biernat P."/>
            <person name="Pawlowska J."/>
        </authorList>
    </citation>
    <scope>NUCLEOTIDE SEQUENCE</scope>
    <source>
        <strain evidence="4">WA0000067209</strain>
    </source>
</reference>
<evidence type="ECO:0000256" key="2">
    <source>
        <dbReference type="SAM" id="MobiDB-lite"/>
    </source>
</evidence>
<keyword evidence="3" id="KW-0472">Membrane</keyword>
<comment type="caution">
    <text evidence="4">The sequence shown here is derived from an EMBL/GenBank/DDBJ whole genome shotgun (WGS) entry which is preliminary data.</text>
</comment>
<sequence length="504" mass="58207">MPTQSDAYSDSQVTTASEHYDALLNGFTDIMRLYDDQDSIRLQDWFNLIESHEEQTGMLLLSPQQKHELAPFCIANADLELTPEDVVSLLKLAAQQRPLEETQDMFAQRRRTSKLLGTASSTLGQRRRKESEQLGTLISESETEDSLFRESTGPSNPEDSNKIDRTPSESESMAIESYHRQNEVLSRRLIEREQELKQLEEEQEERINFISKQAEELEREITARKKEVQDYKAREQLATQQIQELESQVTGLEHEQHLHRRDQALTKTQLEEMAEELAKLKDAVQSKESKLVQDLAERENTQKALQTLMQEKDSLEQVQQELEKQLEESKDAFEQVYKVQTENENLKEMLEQMKQEMDQIEAVNQLQIELPKQQNTLLAELKTQHLDGGDSGNGRESLDNRSDQTACLKKQLVIQATIVDQLKSKVLAFKSKIDADHGEKRLKWTWQHVLVGILIYMLLVASAVKWLSTDTTSIAYPLVIRSWLPDKLRYDIEQYVYGDISTPT</sequence>
<dbReference type="AlphaFoldDB" id="A0A8H7PZV1"/>
<proteinExistence type="predicted"/>
<keyword evidence="1" id="KW-0175">Coiled coil</keyword>
<dbReference type="OrthoDB" id="2413524at2759"/>
<keyword evidence="5" id="KW-1185">Reference proteome</keyword>
<feature type="compositionally biased region" description="Basic and acidic residues" evidence="2">
    <location>
        <begin position="159"/>
        <end position="168"/>
    </location>
</feature>
<dbReference type="Proteomes" id="UP000654370">
    <property type="component" value="Unassembled WGS sequence"/>
</dbReference>
<evidence type="ECO:0000256" key="1">
    <source>
        <dbReference type="SAM" id="Coils"/>
    </source>
</evidence>
<name>A0A8H7PZV1_MORIS</name>
<feature type="coiled-coil region" evidence="1">
    <location>
        <begin position="175"/>
        <end position="370"/>
    </location>
</feature>
<dbReference type="EMBL" id="JAEPQZ010000003">
    <property type="protein sequence ID" value="KAG2183191.1"/>
    <property type="molecule type" value="Genomic_DNA"/>
</dbReference>
<evidence type="ECO:0000313" key="5">
    <source>
        <dbReference type="Proteomes" id="UP000654370"/>
    </source>
</evidence>
<organism evidence="4 5">
    <name type="scientific">Mortierella isabellina</name>
    <name type="common">Filamentous fungus</name>
    <name type="synonym">Umbelopsis isabellina</name>
    <dbReference type="NCBI Taxonomy" id="91625"/>
    <lineage>
        <taxon>Eukaryota</taxon>
        <taxon>Fungi</taxon>
        <taxon>Fungi incertae sedis</taxon>
        <taxon>Mucoromycota</taxon>
        <taxon>Mucoromycotina</taxon>
        <taxon>Umbelopsidomycetes</taxon>
        <taxon>Umbelopsidales</taxon>
        <taxon>Umbelopsidaceae</taxon>
        <taxon>Umbelopsis</taxon>
    </lineage>
</organism>
<keyword evidence="3" id="KW-1133">Transmembrane helix</keyword>
<accession>A0A8H7PZV1</accession>
<keyword evidence="3" id="KW-0812">Transmembrane</keyword>
<feature type="region of interest" description="Disordered" evidence="2">
    <location>
        <begin position="107"/>
        <end position="175"/>
    </location>
</feature>
<feature type="transmembrane region" description="Helical" evidence="3">
    <location>
        <begin position="449"/>
        <end position="468"/>
    </location>
</feature>
<gene>
    <name evidence="4" type="ORF">INT43_006186</name>
</gene>
<evidence type="ECO:0000313" key="4">
    <source>
        <dbReference type="EMBL" id="KAG2183191.1"/>
    </source>
</evidence>